<sequence length="256" mass="29617">MLCAGTTMYVTLLFHGLATLPSANEEIRSKLKECSLEELCKRLSEKDPETAAKIHFNDRIRIERALEIFELSGIKASELRAVHNFSGSDLKGIFLILGWPRDKLYERINIRSRLMFDNGLLEETKGIVDRYGSDLFPMKSLGYAQALKVLNGTIGIEEALSELQQETRNFAKRQYTFWRNEASKRGWKVHPETSEDGLELRSHDDFYKSHKHVNELRVCDYSFSELLQMLHAKSAKTLERNEVYYLNAQNFEAPIY</sequence>
<gene>
    <name evidence="1" type="ORF">GYA55_14505</name>
</gene>
<proteinExistence type="predicted"/>
<dbReference type="Gene3D" id="3.40.50.300">
    <property type="entry name" value="P-loop containing nucleotide triphosphate hydrolases"/>
    <property type="match status" value="1"/>
</dbReference>
<dbReference type="AlphaFoldDB" id="A0A7X9FUC6"/>
<keyword evidence="1" id="KW-0808">Transferase</keyword>
<reference evidence="1 2" key="1">
    <citation type="journal article" date="2020" name="Biotechnol. Biofuels">
        <title>New insights from the biogas microbiome by comprehensive genome-resolved metagenomics of nearly 1600 species originating from multiple anaerobic digesters.</title>
        <authorList>
            <person name="Campanaro S."/>
            <person name="Treu L."/>
            <person name="Rodriguez-R L.M."/>
            <person name="Kovalovszki A."/>
            <person name="Ziels R.M."/>
            <person name="Maus I."/>
            <person name="Zhu X."/>
            <person name="Kougias P.G."/>
            <person name="Basile A."/>
            <person name="Luo G."/>
            <person name="Schluter A."/>
            <person name="Konstantinidis K.T."/>
            <person name="Angelidaki I."/>
        </authorList>
    </citation>
    <scope>NUCLEOTIDE SEQUENCE [LARGE SCALE GENOMIC DNA]</scope>
    <source>
        <strain evidence="1">AS27yjCOA_65</strain>
    </source>
</reference>
<dbReference type="EMBL" id="JAAZON010000659">
    <property type="protein sequence ID" value="NMC64372.1"/>
    <property type="molecule type" value="Genomic_DNA"/>
</dbReference>
<dbReference type="Pfam" id="PF01715">
    <property type="entry name" value="IPPT"/>
    <property type="match status" value="1"/>
</dbReference>
<protein>
    <submittedName>
        <fullName evidence="1">tRNA (Adenosine(37)-N6)-dimethylallyltransferase MiaA</fullName>
    </submittedName>
</protein>
<dbReference type="GO" id="GO:0016740">
    <property type="term" value="F:transferase activity"/>
    <property type="evidence" value="ECO:0007669"/>
    <property type="project" value="UniProtKB-KW"/>
</dbReference>
<dbReference type="Gene3D" id="1.10.20.140">
    <property type="match status" value="1"/>
</dbReference>
<evidence type="ECO:0000313" key="1">
    <source>
        <dbReference type="EMBL" id="NMC64372.1"/>
    </source>
</evidence>
<name>A0A7X9FUC6_9DELT</name>
<dbReference type="Proteomes" id="UP000524246">
    <property type="component" value="Unassembled WGS sequence"/>
</dbReference>
<comment type="caution">
    <text evidence="1">The sequence shown here is derived from an EMBL/GenBank/DDBJ whole genome shotgun (WGS) entry which is preliminary data.</text>
</comment>
<accession>A0A7X9FUC6</accession>
<evidence type="ECO:0000313" key="2">
    <source>
        <dbReference type="Proteomes" id="UP000524246"/>
    </source>
</evidence>
<organism evidence="1 2">
    <name type="scientific">SAR324 cluster bacterium</name>
    <dbReference type="NCBI Taxonomy" id="2024889"/>
    <lineage>
        <taxon>Bacteria</taxon>
        <taxon>Deltaproteobacteria</taxon>
        <taxon>SAR324 cluster</taxon>
    </lineage>
</organism>
<dbReference type="InterPro" id="IPR027417">
    <property type="entry name" value="P-loop_NTPase"/>
</dbReference>